<dbReference type="GO" id="GO:0003700">
    <property type="term" value="F:DNA-binding transcription factor activity"/>
    <property type="evidence" value="ECO:0007669"/>
    <property type="project" value="TreeGrafter"/>
</dbReference>
<sequence length="220" mass="24627">MDYQFLQKTPLFCDSSIDEIKSMLNCLEAEKKKFAKGDVIYRAGDTVQSMGLVLSGRVQIENDDLWGNKSVLDSIAPGMVFAETYAFLPGEPLMVSAVASEPSEILFLNGARILQSCPNACVHHSKLIRRLLTISSQKNLNLSRRIFHTSAKTIRGRLVSYLSVQAAQSQSPDFTIPFNRQQLADYLSVDRSALSNELGKMQRDGLLQVNKNHFILKEKE</sequence>
<dbReference type="PANTHER" id="PTHR24567:SF58">
    <property type="entry name" value="CYCLIC AMP-BINDING REGULATORY PROTEIN"/>
    <property type="match status" value="1"/>
</dbReference>
<dbReference type="PANTHER" id="PTHR24567">
    <property type="entry name" value="CRP FAMILY TRANSCRIPTIONAL REGULATORY PROTEIN"/>
    <property type="match status" value="1"/>
</dbReference>
<accession>A0A1E3AB21</accession>
<dbReference type="PROSITE" id="PS51063">
    <property type="entry name" value="HTH_CRP_2"/>
    <property type="match status" value="1"/>
</dbReference>
<reference evidence="6 7" key="1">
    <citation type="submission" date="2016-07" db="EMBL/GenBank/DDBJ databases">
        <title>Characterization of isolates of Eisenbergiella tayi derived from blood cultures, using whole genome sequencing.</title>
        <authorList>
            <person name="Burdz T."/>
            <person name="Wiebe D."/>
            <person name="Huynh C."/>
            <person name="Bernard K."/>
        </authorList>
    </citation>
    <scope>NUCLEOTIDE SEQUENCE [LARGE SCALE GENOMIC DNA]</scope>
    <source>
        <strain evidence="6 7">NML 110608</strain>
    </source>
</reference>
<name>A0A1E3AB21_9FIRM</name>
<evidence type="ECO:0000259" key="4">
    <source>
        <dbReference type="PROSITE" id="PS50042"/>
    </source>
</evidence>
<dbReference type="GO" id="GO:0005829">
    <property type="term" value="C:cytosol"/>
    <property type="evidence" value="ECO:0007669"/>
    <property type="project" value="TreeGrafter"/>
</dbReference>
<evidence type="ECO:0000313" key="7">
    <source>
        <dbReference type="Proteomes" id="UP000094067"/>
    </source>
</evidence>
<proteinExistence type="predicted"/>
<dbReference type="InterPro" id="IPR036390">
    <property type="entry name" value="WH_DNA-bd_sf"/>
</dbReference>
<keyword evidence="3" id="KW-0804">Transcription</keyword>
<dbReference type="InterPro" id="IPR014710">
    <property type="entry name" value="RmlC-like_jellyroll"/>
</dbReference>
<dbReference type="GO" id="GO:0003677">
    <property type="term" value="F:DNA binding"/>
    <property type="evidence" value="ECO:0007669"/>
    <property type="project" value="UniProtKB-KW"/>
</dbReference>
<dbReference type="CDD" id="cd00038">
    <property type="entry name" value="CAP_ED"/>
    <property type="match status" value="1"/>
</dbReference>
<evidence type="ECO:0000313" key="6">
    <source>
        <dbReference type="EMBL" id="ODM05928.1"/>
    </source>
</evidence>
<protein>
    <submittedName>
        <fullName evidence="6">Transcriptional activator FtrB</fullName>
    </submittedName>
</protein>
<keyword evidence="1" id="KW-0805">Transcription regulation</keyword>
<comment type="caution">
    <text evidence="6">The sequence shown here is derived from an EMBL/GenBank/DDBJ whole genome shotgun (WGS) entry which is preliminary data.</text>
</comment>
<dbReference type="EMBL" id="MCGH01000002">
    <property type="protein sequence ID" value="ODM05928.1"/>
    <property type="molecule type" value="Genomic_DNA"/>
</dbReference>
<dbReference type="Pfam" id="PF13545">
    <property type="entry name" value="HTH_Crp_2"/>
    <property type="match status" value="1"/>
</dbReference>
<dbReference type="InterPro" id="IPR012318">
    <property type="entry name" value="HTH_CRP"/>
</dbReference>
<organism evidence="6 7">
    <name type="scientific">Eisenbergiella tayi</name>
    <dbReference type="NCBI Taxonomy" id="1432052"/>
    <lineage>
        <taxon>Bacteria</taxon>
        <taxon>Bacillati</taxon>
        <taxon>Bacillota</taxon>
        <taxon>Clostridia</taxon>
        <taxon>Lachnospirales</taxon>
        <taxon>Lachnospiraceae</taxon>
        <taxon>Eisenbergiella</taxon>
    </lineage>
</organism>
<dbReference type="SUPFAM" id="SSF51206">
    <property type="entry name" value="cAMP-binding domain-like"/>
    <property type="match status" value="1"/>
</dbReference>
<feature type="domain" description="HTH crp-type" evidence="5">
    <location>
        <begin position="152"/>
        <end position="220"/>
    </location>
</feature>
<dbReference type="Proteomes" id="UP000094067">
    <property type="component" value="Unassembled WGS sequence"/>
</dbReference>
<dbReference type="PATRIC" id="fig|1432052.4.peg.2025"/>
<dbReference type="AlphaFoldDB" id="A0A1E3AB21"/>
<dbReference type="Gene3D" id="2.60.120.10">
    <property type="entry name" value="Jelly Rolls"/>
    <property type="match status" value="1"/>
</dbReference>
<evidence type="ECO:0000256" key="2">
    <source>
        <dbReference type="ARBA" id="ARBA00023125"/>
    </source>
</evidence>
<dbReference type="InterPro" id="IPR018490">
    <property type="entry name" value="cNMP-bd_dom_sf"/>
</dbReference>
<dbReference type="PROSITE" id="PS50042">
    <property type="entry name" value="CNMP_BINDING_3"/>
    <property type="match status" value="1"/>
</dbReference>
<feature type="domain" description="Cyclic nucleotide-binding" evidence="4">
    <location>
        <begin position="11"/>
        <end position="109"/>
    </location>
</feature>
<dbReference type="RefSeq" id="WP_069152042.1">
    <property type="nucleotide sequence ID" value="NZ_MCGH01000002.1"/>
</dbReference>
<evidence type="ECO:0000256" key="1">
    <source>
        <dbReference type="ARBA" id="ARBA00023015"/>
    </source>
</evidence>
<dbReference type="InterPro" id="IPR050397">
    <property type="entry name" value="Env_Response_Regulators"/>
</dbReference>
<dbReference type="SUPFAM" id="SSF46785">
    <property type="entry name" value="Winged helix' DNA-binding domain"/>
    <property type="match status" value="1"/>
</dbReference>
<evidence type="ECO:0000259" key="5">
    <source>
        <dbReference type="PROSITE" id="PS51063"/>
    </source>
</evidence>
<keyword evidence="2" id="KW-0238">DNA-binding</keyword>
<evidence type="ECO:0000256" key="3">
    <source>
        <dbReference type="ARBA" id="ARBA00023163"/>
    </source>
</evidence>
<dbReference type="InterPro" id="IPR000595">
    <property type="entry name" value="cNMP-bd_dom"/>
</dbReference>
<dbReference type="Pfam" id="PF00027">
    <property type="entry name" value="cNMP_binding"/>
    <property type="match status" value="1"/>
</dbReference>
<gene>
    <name evidence="6" type="ORF">BEI61_01817</name>
</gene>